<feature type="compositionally biased region" description="Low complexity" evidence="3">
    <location>
        <begin position="130"/>
        <end position="143"/>
    </location>
</feature>
<feature type="compositionally biased region" description="Low complexity" evidence="3">
    <location>
        <begin position="152"/>
        <end position="172"/>
    </location>
</feature>
<dbReference type="GO" id="GO:0005509">
    <property type="term" value="F:calcium ion binding"/>
    <property type="evidence" value="ECO:0007669"/>
    <property type="project" value="InterPro"/>
</dbReference>
<feature type="region of interest" description="Disordered" evidence="3">
    <location>
        <begin position="130"/>
        <end position="172"/>
    </location>
</feature>
<dbReference type="PROSITE" id="PS00330">
    <property type="entry name" value="HEMOLYSIN_CALCIUM"/>
    <property type="match status" value="3"/>
</dbReference>
<accession>A0A221KER2</accession>
<dbReference type="PANTHER" id="PTHR38340">
    <property type="entry name" value="S-LAYER PROTEIN"/>
    <property type="match status" value="1"/>
</dbReference>
<evidence type="ECO:0000256" key="1">
    <source>
        <dbReference type="ARBA" id="ARBA00004613"/>
    </source>
</evidence>
<dbReference type="KEGG" id="vff:VITFI_CDS1718"/>
<evidence type="ECO:0000256" key="2">
    <source>
        <dbReference type="ARBA" id="ARBA00022525"/>
    </source>
</evidence>
<organism evidence="4 5">
    <name type="scientific">Vitreoscilla filiformis</name>
    <dbReference type="NCBI Taxonomy" id="63"/>
    <lineage>
        <taxon>Bacteria</taxon>
        <taxon>Pseudomonadati</taxon>
        <taxon>Pseudomonadota</taxon>
        <taxon>Betaproteobacteria</taxon>
        <taxon>Neisseriales</taxon>
        <taxon>Neisseriaceae</taxon>
        <taxon>Vitreoscilla</taxon>
    </lineage>
</organism>
<proteinExistence type="predicted"/>
<dbReference type="InterPro" id="IPR011049">
    <property type="entry name" value="Serralysin-like_metalloprot_C"/>
</dbReference>
<protein>
    <recommendedName>
        <fullName evidence="6">Calcium-binding protein</fullName>
    </recommendedName>
</protein>
<dbReference type="RefSeq" id="WP_089416588.1">
    <property type="nucleotide sequence ID" value="NZ_CP022423.1"/>
</dbReference>
<keyword evidence="2" id="KW-0964">Secreted</keyword>
<dbReference type="SUPFAM" id="SSF51120">
    <property type="entry name" value="beta-Roll"/>
    <property type="match status" value="2"/>
</dbReference>
<gene>
    <name evidence="4" type="ORF">VITFI_CDS1718</name>
</gene>
<comment type="subcellular location">
    <subcellularLocation>
        <location evidence="1">Secreted</location>
    </subcellularLocation>
</comment>
<name>A0A221KER2_VITFI</name>
<dbReference type="PRINTS" id="PR00313">
    <property type="entry name" value="CABNDNGRPT"/>
</dbReference>
<dbReference type="Pfam" id="PF00353">
    <property type="entry name" value="HemolysinCabind"/>
    <property type="match status" value="1"/>
</dbReference>
<dbReference type="InterPro" id="IPR018511">
    <property type="entry name" value="Hemolysin-typ_Ca-bd_CS"/>
</dbReference>
<evidence type="ECO:0008006" key="6">
    <source>
        <dbReference type="Google" id="ProtNLM"/>
    </source>
</evidence>
<dbReference type="EMBL" id="CP022423">
    <property type="protein sequence ID" value="ASM77496.1"/>
    <property type="molecule type" value="Genomic_DNA"/>
</dbReference>
<dbReference type="InterPro" id="IPR050557">
    <property type="entry name" value="RTX_toxin/Mannuronan_C5-epim"/>
</dbReference>
<dbReference type="Gene3D" id="2.150.10.10">
    <property type="entry name" value="Serralysin-like metalloprotease, C-terminal"/>
    <property type="match status" value="2"/>
</dbReference>
<dbReference type="PANTHER" id="PTHR38340:SF1">
    <property type="entry name" value="S-LAYER PROTEIN"/>
    <property type="match status" value="1"/>
</dbReference>
<dbReference type="InterPro" id="IPR001343">
    <property type="entry name" value="Hemolysn_Ca-bd"/>
</dbReference>
<reference evidence="4 5" key="1">
    <citation type="submission" date="2017-07" db="EMBL/GenBank/DDBJ databases">
        <title>Complete Genome Sequence of the cosmetic ferment Vitreoscilla filiformis (ATCC15551).</title>
        <authorList>
            <person name="Contreras S."/>
            <person name="Sagory-Zalkind P."/>
            <person name="Blanquart H."/>
            <person name="Iltis A."/>
            <person name="Morand S.C."/>
        </authorList>
    </citation>
    <scope>NUCLEOTIDE SEQUENCE [LARGE SCALE GENOMIC DNA]</scope>
    <source>
        <strain evidence="4 5">ATCC 15551</strain>
    </source>
</reference>
<dbReference type="AlphaFoldDB" id="A0A221KER2"/>
<dbReference type="Proteomes" id="UP000199729">
    <property type="component" value="Chromosome"/>
</dbReference>
<evidence type="ECO:0000256" key="3">
    <source>
        <dbReference type="SAM" id="MobiDB-lite"/>
    </source>
</evidence>
<dbReference type="OrthoDB" id="8541759at2"/>
<dbReference type="GO" id="GO:0005576">
    <property type="term" value="C:extracellular region"/>
    <property type="evidence" value="ECO:0007669"/>
    <property type="project" value="UniProtKB-SubCell"/>
</dbReference>
<evidence type="ECO:0000313" key="5">
    <source>
        <dbReference type="Proteomes" id="UP000199729"/>
    </source>
</evidence>
<sequence length="299" mass="29775">MSTTTLTSGNDTVTLYEGFFGQISGSGWASLRGVTLDGATGTDVLIVDYPDSIFTLTESTSGVVTLSTASGGSVSLANFEQIQFQNAVVDLTPAVSTSPTAGNDVLTGSAGHDQLSALAGQDTLIGAAGNDTLDGGTGSDTLDGGAGRDRLLGQAGNDTLTGGTGADTLAGGTGHDTLSSGAGQDVFLFNAPLQSGASSDLIQDFSGSDRIALDDAVFHLGITGTAAGVSLASRPATASVLVQGTQALGTEDRLVYDAHTGQLFYDPTGSALGSSDQVLVATLGTGTHPNLSASDFWVV</sequence>
<keyword evidence="5" id="KW-1185">Reference proteome</keyword>
<evidence type="ECO:0000313" key="4">
    <source>
        <dbReference type="EMBL" id="ASM77496.1"/>
    </source>
</evidence>